<keyword evidence="3" id="KW-0134">Cell wall</keyword>
<dbReference type="Gene3D" id="2.160.20.10">
    <property type="entry name" value="Single-stranded right-handed beta-helix, Pectin lyase-like"/>
    <property type="match status" value="2"/>
</dbReference>
<feature type="domain" description="Rhamnogalacturonase A/B/Epimerase-like pectate lyase" evidence="11">
    <location>
        <begin position="395"/>
        <end position="458"/>
    </location>
</feature>
<dbReference type="GO" id="GO:0005975">
    <property type="term" value="P:carbohydrate metabolic process"/>
    <property type="evidence" value="ECO:0007669"/>
    <property type="project" value="InterPro"/>
</dbReference>
<evidence type="ECO:0000313" key="12">
    <source>
        <dbReference type="EMBL" id="VFU42416.1"/>
    </source>
</evidence>
<dbReference type="FunFam" id="2.160.20.10:FF:000016">
    <property type="entry name" value="Polygalacturonase 7"/>
    <property type="match status" value="1"/>
</dbReference>
<evidence type="ECO:0000256" key="5">
    <source>
        <dbReference type="ARBA" id="ARBA00022801"/>
    </source>
</evidence>
<evidence type="ECO:0000256" key="4">
    <source>
        <dbReference type="ARBA" id="ARBA00022525"/>
    </source>
</evidence>
<dbReference type="InterPro" id="IPR000743">
    <property type="entry name" value="Glyco_hydro_28"/>
</dbReference>
<evidence type="ECO:0000256" key="1">
    <source>
        <dbReference type="ARBA" id="ARBA00004191"/>
    </source>
</evidence>
<gene>
    <name evidence="12" type="ORF">SVIM_LOCUS254440</name>
</gene>
<dbReference type="PROSITE" id="PS00502">
    <property type="entry name" value="POLYGALACTURONASE"/>
    <property type="match status" value="1"/>
</dbReference>
<dbReference type="InterPro" id="IPR006626">
    <property type="entry name" value="PbH1"/>
</dbReference>
<feature type="signal peptide" evidence="10">
    <location>
        <begin position="1"/>
        <end position="22"/>
    </location>
</feature>
<sequence>MANFAVSFVALFLFYIFQQSNAASASFNVITFGAKPDGKTDSTQPFLKAWSAACSSASPSIVYVPRGSYLLKAIVFTGPCKNKIRVQIDGTLVAPTDYRALGNSGYWILFIKVNRVSVFGGTLDARGAGFWACRKSGLNCPVGARSMTFNWANDILISGLTSINSQSMHLVINSCNNVLIRNVRAIAPDLSPNTDGIHVQVSTGVTITGSTLQTGDDCISIGPSTRNMLMSNIKCGPGHGISIGSLGKDVNEGGVENITLTDSIFSGSDNGVRIKSWARPSNGFVRNVVYQNVIMNNVRNPIIIDQNYCPNNQGCPRQSSGVKISQVTFRNIKGTSATPEAVKFDCSSSNPCSGIRLQDIKLTYMNKAATSSCKNIGGTSSGVLMPQSCQSNASYNVITFGAKPDGKTDSTQPFLKAWSAACSSASPSIIYVPKGRYLLKETVFRGPCKNKITFQIDGSLVAPTDYRALGNSGYWILFIKVNRVSVFGGTLDAKGAGLWACRKSGLNCPVGARGEFVNTVYDIQLGK</sequence>
<comment type="subcellular location">
    <subcellularLocation>
        <location evidence="1">Secreted</location>
        <location evidence="1">Cell wall</location>
    </subcellularLocation>
</comment>
<evidence type="ECO:0000256" key="9">
    <source>
        <dbReference type="RuleBase" id="RU361169"/>
    </source>
</evidence>
<evidence type="ECO:0000259" key="11">
    <source>
        <dbReference type="Pfam" id="PF12708"/>
    </source>
</evidence>
<comment type="similarity">
    <text evidence="2 9">Belongs to the glycosyl hydrolase 28 family.</text>
</comment>
<dbReference type="EMBL" id="CAADRP010001580">
    <property type="protein sequence ID" value="VFU42416.1"/>
    <property type="molecule type" value="Genomic_DNA"/>
</dbReference>
<evidence type="ECO:0000256" key="3">
    <source>
        <dbReference type="ARBA" id="ARBA00022512"/>
    </source>
</evidence>
<dbReference type="Pfam" id="PF00295">
    <property type="entry name" value="Glyco_hydro_28"/>
    <property type="match status" value="1"/>
</dbReference>
<dbReference type="SMART" id="SM00710">
    <property type="entry name" value="PbH1"/>
    <property type="match status" value="5"/>
</dbReference>
<feature type="chain" id="PRO_5026879494" description="Rhamnogalacturonase A/B/Epimerase-like pectate lyase domain-containing protein" evidence="10">
    <location>
        <begin position="23"/>
        <end position="527"/>
    </location>
</feature>
<dbReference type="GO" id="GO:0004650">
    <property type="term" value="F:polygalacturonase activity"/>
    <property type="evidence" value="ECO:0007669"/>
    <property type="project" value="InterPro"/>
</dbReference>
<evidence type="ECO:0000256" key="6">
    <source>
        <dbReference type="ARBA" id="ARBA00023295"/>
    </source>
</evidence>
<dbReference type="Pfam" id="PF12708">
    <property type="entry name" value="Pect-lyase_RHGA_epim"/>
    <property type="match status" value="1"/>
</dbReference>
<dbReference type="SUPFAM" id="SSF51126">
    <property type="entry name" value="Pectin lyase-like"/>
    <property type="match status" value="2"/>
</dbReference>
<proteinExistence type="inferred from homology"/>
<accession>A0A6N2LPL4</accession>
<keyword evidence="5 9" id="KW-0378">Hydrolase</keyword>
<name>A0A6N2LPL4_SALVM</name>
<dbReference type="InterPro" id="IPR011050">
    <property type="entry name" value="Pectin_lyase_fold/virulence"/>
</dbReference>
<keyword evidence="6 9" id="KW-0326">Glycosidase</keyword>
<dbReference type="GO" id="GO:0071555">
    <property type="term" value="P:cell wall organization"/>
    <property type="evidence" value="ECO:0007669"/>
    <property type="project" value="UniProtKB-KW"/>
</dbReference>
<keyword evidence="10" id="KW-0732">Signal</keyword>
<evidence type="ECO:0000256" key="8">
    <source>
        <dbReference type="PROSITE-ProRule" id="PRU10052"/>
    </source>
</evidence>
<evidence type="ECO:0000256" key="7">
    <source>
        <dbReference type="ARBA" id="ARBA00023316"/>
    </source>
</evidence>
<feature type="active site" evidence="8">
    <location>
        <position position="239"/>
    </location>
</feature>
<dbReference type="InterPro" id="IPR012334">
    <property type="entry name" value="Pectin_lyas_fold"/>
</dbReference>
<keyword evidence="4" id="KW-0964">Secreted</keyword>
<dbReference type="AlphaFoldDB" id="A0A6N2LPL4"/>
<reference evidence="12" key="1">
    <citation type="submission" date="2019-03" db="EMBL/GenBank/DDBJ databases">
        <authorList>
            <person name="Mank J."/>
            <person name="Almeida P."/>
        </authorList>
    </citation>
    <scope>NUCLEOTIDE SEQUENCE</scope>
    <source>
        <strain evidence="12">78183</strain>
    </source>
</reference>
<dbReference type="PANTHER" id="PTHR31375">
    <property type="match status" value="1"/>
</dbReference>
<evidence type="ECO:0000256" key="2">
    <source>
        <dbReference type="ARBA" id="ARBA00008834"/>
    </source>
</evidence>
<evidence type="ECO:0000256" key="10">
    <source>
        <dbReference type="SAM" id="SignalP"/>
    </source>
</evidence>
<dbReference type="InterPro" id="IPR024535">
    <property type="entry name" value="RHGA/B-epi-like_pectate_lyase"/>
</dbReference>
<keyword evidence="7" id="KW-0961">Cell wall biogenesis/degradation</keyword>
<organism evidence="12">
    <name type="scientific">Salix viminalis</name>
    <name type="common">Common osier</name>
    <name type="synonym">Basket willow</name>
    <dbReference type="NCBI Taxonomy" id="40686"/>
    <lineage>
        <taxon>Eukaryota</taxon>
        <taxon>Viridiplantae</taxon>
        <taxon>Streptophyta</taxon>
        <taxon>Embryophyta</taxon>
        <taxon>Tracheophyta</taxon>
        <taxon>Spermatophyta</taxon>
        <taxon>Magnoliopsida</taxon>
        <taxon>eudicotyledons</taxon>
        <taxon>Gunneridae</taxon>
        <taxon>Pentapetalae</taxon>
        <taxon>rosids</taxon>
        <taxon>fabids</taxon>
        <taxon>Malpighiales</taxon>
        <taxon>Salicaceae</taxon>
        <taxon>Saliceae</taxon>
        <taxon>Salix</taxon>
    </lineage>
</organism>
<protein>
    <recommendedName>
        <fullName evidence="11">Rhamnogalacturonase A/B/Epimerase-like pectate lyase domain-containing protein</fullName>
    </recommendedName>
</protein>